<feature type="compositionally biased region" description="Low complexity" evidence="1">
    <location>
        <begin position="59"/>
        <end position="72"/>
    </location>
</feature>
<dbReference type="AlphaFoldDB" id="A0AAW0Z4I4"/>
<evidence type="ECO:0000313" key="4">
    <source>
        <dbReference type="Proteomes" id="UP001388673"/>
    </source>
</evidence>
<accession>A0AAW0Z4I4</accession>
<evidence type="ECO:0000313" key="3">
    <source>
        <dbReference type="EMBL" id="KAK8865856.1"/>
    </source>
</evidence>
<keyword evidence="2" id="KW-0472">Membrane</keyword>
<feature type="region of interest" description="Disordered" evidence="1">
    <location>
        <begin position="11"/>
        <end position="130"/>
    </location>
</feature>
<protein>
    <recommendedName>
        <fullName evidence="5">Glutathione transferase</fullName>
    </recommendedName>
</protein>
<feature type="compositionally biased region" description="Polar residues" evidence="1">
    <location>
        <begin position="117"/>
        <end position="130"/>
    </location>
</feature>
<dbReference type="SUPFAM" id="SSF52833">
    <property type="entry name" value="Thioredoxin-like"/>
    <property type="match status" value="1"/>
</dbReference>
<evidence type="ECO:0000256" key="1">
    <source>
        <dbReference type="SAM" id="MobiDB-lite"/>
    </source>
</evidence>
<evidence type="ECO:0008006" key="5">
    <source>
        <dbReference type="Google" id="ProtNLM"/>
    </source>
</evidence>
<dbReference type="Proteomes" id="UP001388673">
    <property type="component" value="Unassembled WGS sequence"/>
</dbReference>
<proteinExistence type="predicted"/>
<name>A0AAW0Z4I4_9TREE</name>
<dbReference type="Gene3D" id="3.40.30.10">
    <property type="entry name" value="Glutaredoxin"/>
    <property type="match status" value="1"/>
</dbReference>
<dbReference type="EMBL" id="JBCAWK010000002">
    <property type="protein sequence ID" value="KAK8865856.1"/>
    <property type="molecule type" value="Genomic_DNA"/>
</dbReference>
<gene>
    <name evidence="3" type="ORF">IAR55_001004</name>
</gene>
<evidence type="ECO:0000256" key="2">
    <source>
        <dbReference type="SAM" id="Phobius"/>
    </source>
</evidence>
<feature type="region of interest" description="Disordered" evidence="1">
    <location>
        <begin position="477"/>
        <end position="505"/>
    </location>
</feature>
<keyword evidence="2" id="KW-1133">Transmembrane helix</keyword>
<sequence>MSDYEVTIIIPSFPDSPPTSPTRTMSSSPEWFTTPAKAPYRPSPLSKGVALSYVPDGIEPLSSPTESLVSEPSTPPLSPTYSLSSIDMKRDASSCSSGSDGDSEDQIVTPPPRRPSYTRQNSPSYFSLETPNKEVRKMRKHHHRARFASVPVSGLITPMWKVDEDKKQGGLTDLLEPFQMLLPTRRESEPNYILSEDSFVLTHVPAKTVSLSNFKPRMIRVPRWQRPIVIAVMSVLLFGSLCMVSMFQQALVSAEHAQVIRQGEWMAKHTAMAKAESDLQVDFEPGYQAATPNHHSLKIQSKLSQRHKRAERAQMPLVKVPFEMNKDEELAALMNFIVGTAANTLPPIDTEDATSLEAFLPFDPRSPHARAEIEDLVATQWEHNPVMILGNMRDPKMREIRGLFKKYTIKPEPFYVDVDQRSDSTYLSATLDRLLGKQDGPWVLFKGKNIGSSPKLAELEKKETLIETVSATGASIAKKLKKNKHQKEEERKENERVLGPKPIYG</sequence>
<comment type="caution">
    <text evidence="3">The sequence shown here is derived from an EMBL/GenBank/DDBJ whole genome shotgun (WGS) entry which is preliminary data.</text>
</comment>
<dbReference type="PROSITE" id="PS51354">
    <property type="entry name" value="GLUTAREDOXIN_2"/>
    <property type="match status" value="1"/>
</dbReference>
<reference evidence="3 4" key="1">
    <citation type="journal article" date="2024" name="bioRxiv">
        <title>Comparative genomics of Cryptococcus and Kwoniella reveals pathogenesis evolution and contrasting karyotype dynamics via intercentromeric recombination or chromosome fusion.</title>
        <authorList>
            <person name="Coelho M.A."/>
            <person name="David-Palma M."/>
            <person name="Shea T."/>
            <person name="Bowers K."/>
            <person name="McGinley-Smith S."/>
            <person name="Mohammad A.W."/>
            <person name="Gnirke A."/>
            <person name="Yurkov A.M."/>
            <person name="Nowrousian M."/>
            <person name="Sun S."/>
            <person name="Cuomo C.A."/>
            <person name="Heitman J."/>
        </authorList>
    </citation>
    <scope>NUCLEOTIDE SEQUENCE [LARGE SCALE GENOMIC DNA]</scope>
    <source>
        <strain evidence="3 4">CBS 13917</strain>
    </source>
</reference>
<keyword evidence="2" id="KW-0812">Transmembrane</keyword>
<dbReference type="KEGG" id="kne:92178263"/>
<feature type="compositionally biased region" description="Basic and acidic residues" evidence="1">
    <location>
        <begin position="486"/>
        <end position="498"/>
    </location>
</feature>
<feature type="transmembrane region" description="Helical" evidence="2">
    <location>
        <begin position="227"/>
        <end position="247"/>
    </location>
</feature>
<dbReference type="RefSeq" id="XP_066805335.1">
    <property type="nucleotide sequence ID" value="XM_066944134.1"/>
</dbReference>
<keyword evidence="4" id="KW-1185">Reference proteome</keyword>
<dbReference type="InterPro" id="IPR036249">
    <property type="entry name" value="Thioredoxin-like_sf"/>
</dbReference>
<dbReference type="GeneID" id="92178263"/>
<organism evidence="3 4">
    <name type="scientific">Kwoniella newhampshirensis</name>
    <dbReference type="NCBI Taxonomy" id="1651941"/>
    <lineage>
        <taxon>Eukaryota</taxon>
        <taxon>Fungi</taxon>
        <taxon>Dikarya</taxon>
        <taxon>Basidiomycota</taxon>
        <taxon>Agaricomycotina</taxon>
        <taxon>Tremellomycetes</taxon>
        <taxon>Tremellales</taxon>
        <taxon>Cryptococcaceae</taxon>
        <taxon>Kwoniella</taxon>
    </lineage>
</organism>